<evidence type="ECO:0000256" key="1">
    <source>
        <dbReference type="SAM" id="MobiDB-lite"/>
    </source>
</evidence>
<feature type="compositionally biased region" description="Low complexity" evidence="1">
    <location>
        <begin position="266"/>
        <end position="287"/>
    </location>
</feature>
<evidence type="ECO:0000313" key="4">
    <source>
        <dbReference type="EMBL" id="GGI10278.1"/>
    </source>
</evidence>
<dbReference type="Pfam" id="PF13476">
    <property type="entry name" value="AAA_23"/>
    <property type="match status" value="1"/>
</dbReference>
<dbReference type="Gene3D" id="3.40.50.300">
    <property type="entry name" value="P-loop containing nucleotide triphosphate hydrolases"/>
    <property type="match status" value="2"/>
</dbReference>
<keyword evidence="5" id="KW-1185">Reference proteome</keyword>
<sequence>MHLKRVTVRGFRAASDSTMTCEFPGRFSLVLGPNGAGKTTINDAIYWAHTHRFPRLQAPDAAALGTLPRSIDVSYSMEENPAGEGALGQALKRRGLGAPTWSRGLERSLGRVRAATIDSRPQGLDQLRLVYLPALRNPVDDLSRRESRVLLELLRAEQLRDPSGGGFASVRNQAESLLSSLTKEKLIADVEGRIAQALRTLTGGVREHHAFIGTQRVDDAYLARVLEILLGVMPDPRDAVRLEAASLGYVNLLHIAVTLAGIPDPSSTPLASSPSAPEVLDAASSGDLDPDDVDALDGESAEGARRRIAEADLDAELEQDTFFPDTFHATVLIEEPEAHLHPQLQQGLIRYLRQTAMTRPDLQVIVSTHASDLISACRPEDLVIVRRDVDGTPVSRAIASIPWPPSQAKKIHRMTRLHLDASRSSALFAERVVLVEGITEAALLREVGRAWAMADATRGASRLAFVDALSIVPLGNRVGDWPVRLLATPGHELVSQVAVLSDTDLRPAQPGDSMPAATPPPWHSDFADPTTFQVFWSQPTLEPTLVPGNETLIDKALTAIGRPLPTTTDESVDQLFHTQPGKGDKAEFALELAAAIQDRPDQFVVPTHLKAMFDWLFRGQLGADTEVVDDDEPPA</sequence>
<dbReference type="Proteomes" id="UP000632535">
    <property type="component" value="Unassembled WGS sequence"/>
</dbReference>
<accession>A0ABQ2BAX4</accession>
<evidence type="ECO:0000259" key="3">
    <source>
        <dbReference type="Pfam" id="PF13476"/>
    </source>
</evidence>
<dbReference type="InterPro" id="IPR027417">
    <property type="entry name" value="P-loop_NTPase"/>
</dbReference>
<feature type="domain" description="Rad50/SbcC-type AAA" evidence="3">
    <location>
        <begin position="5"/>
        <end position="60"/>
    </location>
</feature>
<evidence type="ECO:0000259" key="2">
    <source>
        <dbReference type="Pfam" id="PF13175"/>
    </source>
</evidence>
<comment type="caution">
    <text evidence="4">The sequence shown here is derived from an EMBL/GenBank/DDBJ whole genome shotgun (WGS) entry which is preliminary data.</text>
</comment>
<feature type="region of interest" description="Disordered" evidence="1">
    <location>
        <begin position="266"/>
        <end position="301"/>
    </location>
</feature>
<protein>
    <submittedName>
        <fullName evidence="4">Uncharacterized protein</fullName>
    </submittedName>
</protein>
<dbReference type="PANTHER" id="PTHR43581">
    <property type="entry name" value="ATP/GTP PHOSPHATASE"/>
    <property type="match status" value="1"/>
</dbReference>
<gene>
    <name evidence="4" type="ORF">GCM10007368_30440</name>
</gene>
<proteinExistence type="predicted"/>
<dbReference type="InterPro" id="IPR041685">
    <property type="entry name" value="AAA_GajA/Old/RecF-like"/>
</dbReference>
<dbReference type="InterPro" id="IPR051396">
    <property type="entry name" value="Bact_Antivir_Def_Nuclease"/>
</dbReference>
<feature type="domain" description="Endonuclease GajA/Old nuclease/RecF-like AAA" evidence="2">
    <location>
        <begin position="328"/>
        <end position="374"/>
    </location>
</feature>
<dbReference type="PANTHER" id="PTHR43581:SF2">
    <property type="entry name" value="EXCINUCLEASE ATPASE SUBUNIT"/>
    <property type="match status" value="1"/>
</dbReference>
<reference evidence="5" key="1">
    <citation type="journal article" date="2019" name="Int. J. Syst. Evol. Microbiol.">
        <title>The Global Catalogue of Microorganisms (GCM) 10K type strain sequencing project: providing services to taxonomists for standard genome sequencing and annotation.</title>
        <authorList>
            <consortium name="The Broad Institute Genomics Platform"/>
            <consortium name="The Broad Institute Genome Sequencing Center for Infectious Disease"/>
            <person name="Wu L."/>
            <person name="Ma J."/>
        </authorList>
    </citation>
    <scope>NUCLEOTIDE SEQUENCE [LARGE SCALE GENOMIC DNA]</scope>
    <source>
        <strain evidence="5">CCM 8653</strain>
    </source>
</reference>
<dbReference type="EMBL" id="BMDG01000011">
    <property type="protein sequence ID" value="GGI10278.1"/>
    <property type="molecule type" value="Genomic_DNA"/>
</dbReference>
<dbReference type="InterPro" id="IPR038729">
    <property type="entry name" value="Rad50/SbcC_AAA"/>
</dbReference>
<evidence type="ECO:0000313" key="5">
    <source>
        <dbReference type="Proteomes" id="UP000632535"/>
    </source>
</evidence>
<dbReference type="SUPFAM" id="SSF52540">
    <property type="entry name" value="P-loop containing nucleoside triphosphate hydrolases"/>
    <property type="match status" value="1"/>
</dbReference>
<name>A0ABQ2BAX4_9MICO</name>
<organism evidence="4 5">
    <name type="scientific">Isoptericola cucumis</name>
    <dbReference type="NCBI Taxonomy" id="1776856"/>
    <lineage>
        <taxon>Bacteria</taxon>
        <taxon>Bacillati</taxon>
        <taxon>Actinomycetota</taxon>
        <taxon>Actinomycetes</taxon>
        <taxon>Micrococcales</taxon>
        <taxon>Promicromonosporaceae</taxon>
        <taxon>Isoptericola</taxon>
    </lineage>
</organism>
<dbReference type="Pfam" id="PF13175">
    <property type="entry name" value="AAA_15"/>
    <property type="match status" value="1"/>
</dbReference>
<feature type="compositionally biased region" description="Acidic residues" evidence="1">
    <location>
        <begin position="288"/>
        <end position="300"/>
    </location>
</feature>